<dbReference type="PANTHER" id="PTHR47660">
    <property type="entry name" value="TRANSCRIPTION FACTOR WITH C2H2 AND ZN(2)-CYS(6) DNA BINDING DOMAIN (EUROFUNG)-RELATED-RELATED"/>
    <property type="match status" value="1"/>
</dbReference>
<dbReference type="OrthoDB" id="9930022at2759"/>
<keyword evidence="4" id="KW-0804">Transcription</keyword>
<organism evidence="7 8">
    <name type="scientific">Lomentospora prolificans</name>
    <dbReference type="NCBI Taxonomy" id="41688"/>
    <lineage>
        <taxon>Eukaryota</taxon>
        <taxon>Fungi</taxon>
        <taxon>Dikarya</taxon>
        <taxon>Ascomycota</taxon>
        <taxon>Pezizomycotina</taxon>
        <taxon>Sordariomycetes</taxon>
        <taxon>Hypocreomycetidae</taxon>
        <taxon>Microascales</taxon>
        <taxon>Microascaceae</taxon>
        <taxon>Lomentospora</taxon>
    </lineage>
</organism>
<keyword evidence="2" id="KW-0862">Zinc</keyword>
<sequence length="451" mass="51347">MDEQSLVDSSAASRQKSCNACVKAKRGCDKRYPQCSRCKEKGATCLYAKRAYSEAFSNPTGFDVASIGLDSTMSWENLVNVSPPPVNLFDLRTEPACSDNPKLDVPSQPSPFPPIPTTLSTLFQGEDITLISSSSVEMQLIRGTGDQIEGQDENISVVNPNGGDSERMLDICDGYEPWQVYDPNMKVHFIVETLKGYPLMFSRNSHTPWMHRQLYQDKMEPSVQVCFSISTLYSNVTDSNKSSVFKLLCQGPVDLKRLPETSIPRERLARTQALFLYQIMRLFDGDITLRSQAEKDMLLLEAWVGDLCKIRDNLESPHETGNTGPQISRNKPNSWEWWTFTESVRRTIIVSYAFIGLWRTMCNEGNVDLFGVWDHAHRWTVSRHLWEASSSFNFFRLWKEKPHYVIAGFDFEGFLKIGRGDDVDDFARLLMVAFMGLDSTRQWFSDTGCEF</sequence>
<accession>A0A2N3NKR8</accession>
<evidence type="ECO:0000313" key="8">
    <source>
        <dbReference type="Proteomes" id="UP000233524"/>
    </source>
</evidence>
<dbReference type="InterPro" id="IPR036864">
    <property type="entry name" value="Zn2-C6_fun-type_DNA-bd_sf"/>
</dbReference>
<dbReference type="AlphaFoldDB" id="A0A2N3NKR8"/>
<dbReference type="PROSITE" id="PS50048">
    <property type="entry name" value="ZN2_CY6_FUNGAL_2"/>
    <property type="match status" value="1"/>
</dbReference>
<dbReference type="InterPro" id="IPR001138">
    <property type="entry name" value="Zn2Cys6_DnaBD"/>
</dbReference>
<dbReference type="STRING" id="41688.A0A2N3NKR8"/>
<dbReference type="PANTHER" id="PTHR47660:SF3">
    <property type="entry name" value="FINGER DOMAIN PROTEIN, PUTATIVE (AFU_ORTHOLOGUE AFUA_4G03310)-RELATED"/>
    <property type="match status" value="1"/>
</dbReference>
<evidence type="ECO:0000313" key="7">
    <source>
        <dbReference type="EMBL" id="PKS13066.1"/>
    </source>
</evidence>
<evidence type="ECO:0000256" key="4">
    <source>
        <dbReference type="ARBA" id="ARBA00023163"/>
    </source>
</evidence>
<dbReference type="Pfam" id="PF00172">
    <property type="entry name" value="Zn_clus"/>
    <property type="match status" value="1"/>
</dbReference>
<dbReference type="GO" id="GO:0008270">
    <property type="term" value="F:zinc ion binding"/>
    <property type="evidence" value="ECO:0007669"/>
    <property type="project" value="InterPro"/>
</dbReference>
<evidence type="ECO:0000256" key="3">
    <source>
        <dbReference type="ARBA" id="ARBA00023015"/>
    </source>
</evidence>
<dbReference type="SUPFAM" id="SSF57701">
    <property type="entry name" value="Zn2/Cys6 DNA-binding domain"/>
    <property type="match status" value="1"/>
</dbReference>
<reference evidence="7 8" key="1">
    <citation type="journal article" date="2017" name="G3 (Bethesda)">
        <title>First Draft Genome Sequence of the Pathogenic Fungus Lomentospora prolificans (Formerly Scedosporium prolificans).</title>
        <authorList>
            <person name="Luo R."/>
            <person name="Zimin A."/>
            <person name="Workman R."/>
            <person name="Fan Y."/>
            <person name="Pertea G."/>
            <person name="Grossman N."/>
            <person name="Wear M.P."/>
            <person name="Jia B."/>
            <person name="Miller H."/>
            <person name="Casadevall A."/>
            <person name="Timp W."/>
            <person name="Zhang S.X."/>
            <person name="Salzberg S.L."/>
        </authorList>
    </citation>
    <scope>NUCLEOTIDE SEQUENCE [LARGE SCALE GENOMIC DNA]</scope>
    <source>
        <strain evidence="7 8">JHH-5317</strain>
    </source>
</reference>
<evidence type="ECO:0000256" key="5">
    <source>
        <dbReference type="ARBA" id="ARBA00023242"/>
    </source>
</evidence>
<dbReference type="VEuPathDB" id="FungiDB:jhhlp_000407"/>
<evidence type="ECO:0000256" key="2">
    <source>
        <dbReference type="ARBA" id="ARBA00022833"/>
    </source>
</evidence>
<keyword evidence="5" id="KW-0539">Nucleus</keyword>
<name>A0A2N3NKR8_9PEZI</name>
<dbReference type="EMBL" id="NLAX01000002">
    <property type="protein sequence ID" value="PKS13066.1"/>
    <property type="molecule type" value="Genomic_DNA"/>
</dbReference>
<feature type="domain" description="Zn(2)-C6 fungal-type" evidence="6">
    <location>
        <begin position="17"/>
        <end position="47"/>
    </location>
</feature>
<keyword evidence="1" id="KW-0479">Metal-binding</keyword>
<dbReference type="Gene3D" id="4.10.240.10">
    <property type="entry name" value="Zn(2)-C6 fungal-type DNA-binding domain"/>
    <property type="match status" value="1"/>
</dbReference>
<dbReference type="Proteomes" id="UP000233524">
    <property type="component" value="Unassembled WGS sequence"/>
</dbReference>
<dbReference type="GO" id="GO:0000981">
    <property type="term" value="F:DNA-binding transcription factor activity, RNA polymerase II-specific"/>
    <property type="evidence" value="ECO:0007669"/>
    <property type="project" value="InterPro"/>
</dbReference>
<comment type="caution">
    <text evidence="7">The sequence shown here is derived from an EMBL/GenBank/DDBJ whole genome shotgun (WGS) entry which is preliminary data.</text>
</comment>
<protein>
    <recommendedName>
        <fullName evidence="6">Zn(2)-C6 fungal-type domain-containing protein</fullName>
    </recommendedName>
</protein>
<gene>
    <name evidence="7" type="ORF">jhhlp_000407</name>
</gene>
<keyword evidence="8" id="KW-1185">Reference proteome</keyword>
<evidence type="ECO:0000256" key="1">
    <source>
        <dbReference type="ARBA" id="ARBA00022723"/>
    </source>
</evidence>
<dbReference type="CDD" id="cd00067">
    <property type="entry name" value="GAL4"/>
    <property type="match status" value="1"/>
</dbReference>
<keyword evidence="3" id="KW-0805">Transcription regulation</keyword>
<evidence type="ECO:0000259" key="6">
    <source>
        <dbReference type="PROSITE" id="PS50048"/>
    </source>
</evidence>
<dbReference type="InParanoid" id="A0A2N3NKR8"/>
<proteinExistence type="predicted"/>